<comment type="subcellular location">
    <subcellularLocation>
        <location evidence="1">Mitochondrion</location>
    </subcellularLocation>
</comment>
<sequence>MRPLSLLCALFAAGTANALHFYLDANQKRCFIEELPTDTVVEGSYRALEWSDTTQQYATNPELGVVVDVVESENGDVLVKTTGPPEGKFTFTSHDAGDHSICLSTNYTSWFSHTHIRLYLDIAVGATKPDVEHDRTHVSGLAAKVRDLNEKLEDIRREQQYQREREADYRDLSEATNSKAVWYSIAQIVVLVVTCTWQLRHLRALTNRAIVYTANGDPTQVLSSLRYRSLPSPAPSTLNVRFLLSPINPADLNVIEGVYPAKPSPDSFLATSGSQADQPVFVGGNEGLAQVTEIGSSVKGLARGDWVILTKPQIGTWCSAKNVGVADVLRIPRADGVTEVQAATMTLITVQVNPPTAYNMLRDFVSLTEGEWVVQNGANSAVRPFSSRPSATPYFAAHLRVSFRKPGRDDLGKLVKHLENLGATKVLTYDALDDRLLRKEIKEWTEGKDIRLGLNCVGGKETTSMARLLGANAHLVSYGAMSKQPLSLPTSLFIFKNLTSHGFWQSRWYAQRSREEQQGLMDVLTELMGQGKLKGPLHEIIEINSQESDEEAAWKVREVIAKTARGGHGKKTLLRIN</sequence>
<evidence type="ECO:0000313" key="10">
    <source>
        <dbReference type="EMBL" id="KAG5641974.1"/>
    </source>
</evidence>
<evidence type="ECO:0000256" key="1">
    <source>
        <dbReference type="ARBA" id="ARBA00004173"/>
    </source>
</evidence>
<dbReference type="SUPFAM" id="SSF51735">
    <property type="entry name" value="NAD(P)-binding Rossmann-fold domains"/>
    <property type="match status" value="1"/>
</dbReference>
<dbReference type="SUPFAM" id="SSF50129">
    <property type="entry name" value="GroES-like"/>
    <property type="match status" value="1"/>
</dbReference>
<dbReference type="InterPro" id="IPR009038">
    <property type="entry name" value="GOLD_dom"/>
</dbReference>
<protein>
    <recommendedName>
        <fullName evidence="9">GOLD domain-containing protein</fullName>
    </recommendedName>
</protein>
<dbReference type="InterPro" id="IPR036291">
    <property type="entry name" value="NAD(P)-bd_dom_sf"/>
</dbReference>
<dbReference type="EMBL" id="JABCKV010000227">
    <property type="protein sequence ID" value="KAG5641974.1"/>
    <property type="molecule type" value="Genomic_DNA"/>
</dbReference>
<gene>
    <name evidence="10" type="ORF">DXG03_003827</name>
</gene>
<reference evidence="10" key="1">
    <citation type="submission" date="2020-07" db="EMBL/GenBank/DDBJ databases">
        <authorList>
            <person name="Nieuwenhuis M."/>
            <person name="Van De Peppel L.J.J."/>
        </authorList>
    </citation>
    <scope>NUCLEOTIDE SEQUENCE</scope>
    <source>
        <strain evidence="10">AP01</strain>
        <tissue evidence="10">Mycelium</tissue>
    </source>
</reference>
<evidence type="ECO:0000256" key="3">
    <source>
        <dbReference type="ARBA" id="ARBA00022857"/>
    </source>
</evidence>
<dbReference type="Gene3D" id="3.40.50.720">
    <property type="entry name" value="NAD(P)-binding Rossmann-like Domain"/>
    <property type="match status" value="1"/>
</dbReference>
<reference evidence="10" key="2">
    <citation type="submission" date="2021-10" db="EMBL/GenBank/DDBJ databases">
        <title>Phylogenomics reveals ancestral predisposition of the termite-cultivated fungus Termitomyces towards a domesticated lifestyle.</title>
        <authorList>
            <person name="Auxier B."/>
            <person name="Grum-Grzhimaylo A."/>
            <person name="Cardenas M.E."/>
            <person name="Lodge J.D."/>
            <person name="Laessoe T."/>
            <person name="Pedersen O."/>
            <person name="Smith M.E."/>
            <person name="Kuyper T.W."/>
            <person name="Franco-Molano E.A."/>
            <person name="Baroni T.J."/>
            <person name="Aanen D.K."/>
        </authorList>
    </citation>
    <scope>NUCLEOTIDE SEQUENCE</scope>
    <source>
        <strain evidence="10">AP01</strain>
        <tissue evidence="10">Mycelium</tissue>
    </source>
</reference>
<evidence type="ECO:0000259" key="9">
    <source>
        <dbReference type="PROSITE" id="PS50866"/>
    </source>
</evidence>
<keyword evidence="3" id="KW-0521">NADP</keyword>
<keyword evidence="7" id="KW-0175">Coiled coil</keyword>
<dbReference type="PANTHER" id="PTHR43981:SF2">
    <property type="entry name" value="ENOYL-[ACYL-CARRIER-PROTEIN] REDUCTASE, MITOCHONDRIAL"/>
    <property type="match status" value="1"/>
</dbReference>
<keyword evidence="5" id="KW-0560">Oxidoreductase</keyword>
<comment type="caution">
    <text evidence="10">The sequence shown here is derived from an EMBL/GenBank/DDBJ whole genome shotgun (WGS) entry which is preliminary data.</text>
</comment>
<dbReference type="OrthoDB" id="7482721at2759"/>
<dbReference type="PROSITE" id="PS50866">
    <property type="entry name" value="GOLD"/>
    <property type="match status" value="1"/>
</dbReference>
<dbReference type="InterPro" id="IPR051034">
    <property type="entry name" value="Mito_Enoyl-ACP_Reductase"/>
</dbReference>
<keyword evidence="4" id="KW-0809">Transit peptide</keyword>
<feature type="coiled-coil region" evidence="7">
    <location>
        <begin position="138"/>
        <end position="165"/>
    </location>
</feature>
<evidence type="ECO:0000256" key="6">
    <source>
        <dbReference type="ARBA" id="ARBA00023128"/>
    </source>
</evidence>
<dbReference type="Pfam" id="PF00107">
    <property type="entry name" value="ADH_zinc_N"/>
    <property type="match status" value="1"/>
</dbReference>
<organism evidence="10 11">
    <name type="scientific">Asterophora parasitica</name>
    <dbReference type="NCBI Taxonomy" id="117018"/>
    <lineage>
        <taxon>Eukaryota</taxon>
        <taxon>Fungi</taxon>
        <taxon>Dikarya</taxon>
        <taxon>Basidiomycota</taxon>
        <taxon>Agaricomycotina</taxon>
        <taxon>Agaricomycetes</taxon>
        <taxon>Agaricomycetidae</taxon>
        <taxon>Agaricales</taxon>
        <taxon>Tricholomatineae</taxon>
        <taxon>Lyophyllaceae</taxon>
        <taxon>Asterophora</taxon>
    </lineage>
</organism>
<evidence type="ECO:0000256" key="8">
    <source>
        <dbReference type="SAM" id="SignalP"/>
    </source>
</evidence>
<feature type="domain" description="GOLD" evidence="9">
    <location>
        <begin position="28"/>
        <end position="124"/>
    </location>
</feature>
<dbReference type="Gene3D" id="3.90.180.10">
    <property type="entry name" value="Medium-chain alcohol dehydrogenases, catalytic domain"/>
    <property type="match status" value="1"/>
</dbReference>
<feature type="signal peptide" evidence="8">
    <location>
        <begin position="1"/>
        <end position="18"/>
    </location>
</feature>
<dbReference type="InterPro" id="IPR013154">
    <property type="entry name" value="ADH-like_N"/>
</dbReference>
<evidence type="ECO:0000256" key="7">
    <source>
        <dbReference type="SAM" id="Coils"/>
    </source>
</evidence>
<keyword evidence="6" id="KW-0496">Mitochondrion</keyword>
<comment type="similarity">
    <text evidence="2">Belongs to the zinc-containing alcohol dehydrogenase family. Quinone oxidoreductase subfamily.</text>
</comment>
<name>A0A9P7G386_9AGAR</name>
<evidence type="ECO:0000256" key="2">
    <source>
        <dbReference type="ARBA" id="ARBA00010371"/>
    </source>
</evidence>
<accession>A0A9P7G386</accession>
<evidence type="ECO:0000256" key="5">
    <source>
        <dbReference type="ARBA" id="ARBA00023002"/>
    </source>
</evidence>
<keyword evidence="11" id="KW-1185">Reference proteome</keyword>
<proteinExistence type="inferred from homology"/>
<dbReference type="GO" id="GO:0005739">
    <property type="term" value="C:mitochondrion"/>
    <property type="evidence" value="ECO:0007669"/>
    <property type="project" value="UniProtKB-SubCell"/>
</dbReference>
<dbReference type="Pfam" id="PF01105">
    <property type="entry name" value="EMP24_GP25L"/>
    <property type="match status" value="1"/>
</dbReference>
<dbReference type="InterPro" id="IPR011032">
    <property type="entry name" value="GroES-like_sf"/>
</dbReference>
<dbReference type="CDD" id="cd08290">
    <property type="entry name" value="ETR"/>
    <property type="match status" value="1"/>
</dbReference>
<dbReference type="InterPro" id="IPR013149">
    <property type="entry name" value="ADH-like_C"/>
</dbReference>
<evidence type="ECO:0000256" key="4">
    <source>
        <dbReference type="ARBA" id="ARBA00022946"/>
    </source>
</evidence>
<evidence type="ECO:0000313" key="11">
    <source>
        <dbReference type="Proteomes" id="UP000775547"/>
    </source>
</evidence>
<dbReference type="PANTHER" id="PTHR43981">
    <property type="entry name" value="ENOYL-[ACYL-CARRIER-PROTEIN] REDUCTASE, MITOCHONDRIAL"/>
    <property type="match status" value="1"/>
</dbReference>
<feature type="chain" id="PRO_5040441319" description="GOLD domain-containing protein" evidence="8">
    <location>
        <begin position="19"/>
        <end position="577"/>
    </location>
</feature>
<dbReference type="GO" id="GO:0016491">
    <property type="term" value="F:oxidoreductase activity"/>
    <property type="evidence" value="ECO:0007669"/>
    <property type="project" value="UniProtKB-KW"/>
</dbReference>
<dbReference type="AlphaFoldDB" id="A0A9P7G386"/>
<dbReference type="Proteomes" id="UP000775547">
    <property type="component" value="Unassembled WGS sequence"/>
</dbReference>
<dbReference type="GO" id="GO:0006631">
    <property type="term" value="P:fatty acid metabolic process"/>
    <property type="evidence" value="ECO:0007669"/>
    <property type="project" value="TreeGrafter"/>
</dbReference>
<keyword evidence="8" id="KW-0732">Signal</keyword>
<dbReference type="SMART" id="SM01190">
    <property type="entry name" value="EMP24_GP25L"/>
    <property type="match status" value="1"/>
</dbReference>
<dbReference type="Pfam" id="PF08240">
    <property type="entry name" value="ADH_N"/>
    <property type="match status" value="1"/>
</dbReference>